<dbReference type="EMBL" id="JAWDJW010008179">
    <property type="protein sequence ID" value="KAK3060944.1"/>
    <property type="molecule type" value="Genomic_DNA"/>
</dbReference>
<name>A0ACC3D2L8_9PEZI</name>
<keyword evidence="2" id="KW-1185">Reference proteome</keyword>
<gene>
    <name evidence="1" type="ORF">LTS18_007356</name>
</gene>
<comment type="caution">
    <text evidence="1">The sequence shown here is derived from an EMBL/GenBank/DDBJ whole genome shotgun (WGS) entry which is preliminary data.</text>
</comment>
<sequence length="260" mass="29494">MLSKQDQNTLAFISNIHPEEDIEGREPAAMSSGCFGKITHLDPAQLPVVIEKEFNMIKSLVTEALRAIEARLAELAVKHRNTLQAVSGERTVTELESLGMLVMAHARWVLQERMTREVFTEHNCRPYSLVAGETRKFLQVKFGGGSERGIADLAFSAERIGWKDEWEALKQDTKDLWDCEWRWVLVMDGEVDSDDEDEDDYNDADDDDYDDEDDEDEVDYENDSDDDDDNDDEVDVSENLDDDDDAANGLGEVEMMDVDG</sequence>
<dbReference type="Proteomes" id="UP001186974">
    <property type="component" value="Unassembled WGS sequence"/>
</dbReference>
<organism evidence="1 2">
    <name type="scientific">Coniosporium uncinatum</name>
    <dbReference type="NCBI Taxonomy" id="93489"/>
    <lineage>
        <taxon>Eukaryota</taxon>
        <taxon>Fungi</taxon>
        <taxon>Dikarya</taxon>
        <taxon>Ascomycota</taxon>
        <taxon>Pezizomycotina</taxon>
        <taxon>Dothideomycetes</taxon>
        <taxon>Dothideomycetes incertae sedis</taxon>
        <taxon>Coniosporium</taxon>
    </lineage>
</organism>
<protein>
    <submittedName>
        <fullName evidence="1">Uncharacterized protein</fullName>
    </submittedName>
</protein>
<reference evidence="1" key="1">
    <citation type="submission" date="2024-09" db="EMBL/GenBank/DDBJ databases">
        <title>Black Yeasts Isolated from many extreme environments.</title>
        <authorList>
            <person name="Coleine C."/>
            <person name="Stajich J.E."/>
            <person name="Selbmann L."/>
        </authorList>
    </citation>
    <scope>NUCLEOTIDE SEQUENCE</scope>
    <source>
        <strain evidence="1">CCFEE 5737</strain>
    </source>
</reference>
<evidence type="ECO:0000313" key="2">
    <source>
        <dbReference type="Proteomes" id="UP001186974"/>
    </source>
</evidence>
<proteinExistence type="predicted"/>
<evidence type="ECO:0000313" key="1">
    <source>
        <dbReference type="EMBL" id="KAK3060944.1"/>
    </source>
</evidence>
<accession>A0ACC3D2L8</accession>